<keyword evidence="4 5" id="KW-0472">Membrane</keyword>
<evidence type="ECO:0000256" key="4">
    <source>
        <dbReference type="ARBA" id="ARBA00023136"/>
    </source>
</evidence>
<dbReference type="InterPro" id="IPR039672">
    <property type="entry name" value="MFS_2"/>
</dbReference>
<evidence type="ECO:0000313" key="8">
    <source>
        <dbReference type="Proteomes" id="UP000317209"/>
    </source>
</evidence>
<feature type="transmembrane region" description="Helical" evidence="5">
    <location>
        <begin position="20"/>
        <end position="44"/>
    </location>
</feature>
<dbReference type="Gene3D" id="1.20.1250.20">
    <property type="entry name" value="MFS general substrate transporter like domains"/>
    <property type="match status" value="2"/>
</dbReference>
<keyword evidence="3 5" id="KW-1133">Transmembrane helix</keyword>
<evidence type="ECO:0000259" key="6">
    <source>
        <dbReference type="PROSITE" id="PS50850"/>
    </source>
</evidence>
<feature type="transmembrane region" description="Helical" evidence="5">
    <location>
        <begin position="302"/>
        <end position="321"/>
    </location>
</feature>
<evidence type="ECO:0000256" key="2">
    <source>
        <dbReference type="ARBA" id="ARBA00022692"/>
    </source>
</evidence>
<dbReference type="SUPFAM" id="SSF103473">
    <property type="entry name" value="MFS general substrate transporter"/>
    <property type="match status" value="1"/>
</dbReference>
<dbReference type="Pfam" id="PF13347">
    <property type="entry name" value="MFS_2"/>
    <property type="match status" value="1"/>
</dbReference>
<dbReference type="PROSITE" id="PS50850">
    <property type="entry name" value="MFS"/>
    <property type="match status" value="1"/>
</dbReference>
<feature type="transmembrane region" description="Helical" evidence="5">
    <location>
        <begin position="188"/>
        <end position="210"/>
    </location>
</feature>
<keyword evidence="8" id="KW-1185">Reference proteome</keyword>
<dbReference type="PANTHER" id="PTHR11328">
    <property type="entry name" value="MAJOR FACILITATOR SUPERFAMILY DOMAIN-CONTAINING PROTEIN"/>
    <property type="match status" value="1"/>
</dbReference>
<name>A0A543BM04_9MICO</name>
<sequence>MTTVSARAAMKSDVRLVEKIGYFAANFGNIILSTVISSFLLIYLTDHVGINAAAVGTLLLVARLVDGATDPIMGYLVDHLPRTSWGRFRSYLLIGGAVGAVAFVALFLAPGFVGASLVAAWITYLIWGLAFDLMDIPLNALLPAMSASPRSRGQLAAIKGTTYLIGTLVVIGVSLPVVALLGGGALGWQVYVVIIAVVSFALTATGALLVRERVAPSTAEPYRFSDAKALFLSSRAVPVLLVSKLATSAANAALMAGIPFFFTYYAGSAGLVSAVALVMVVPMMLGSISGPLLGQRIGFKPVYLSSLVIAALGVGSILLLPGLQGPSYLVCFGVAGLGFGGAVALNYAMLAELTDFVELKGGFRTEGTLASIGSFAAKAGAGIGGALIAYVLAFSGYVAGAEQTPEALAGIALAQGGVPAALVVIGGLVFLAYPITRTVAAETRAALNERNDAR</sequence>
<gene>
    <name evidence="7" type="ORF">FB560_1486</name>
</gene>
<evidence type="ECO:0000256" key="1">
    <source>
        <dbReference type="ARBA" id="ARBA00004651"/>
    </source>
</evidence>
<comment type="caution">
    <text evidence="7">The sequence shown here is derived from an EMBL/GenBank/DDBJ whole genome shotgun (WGS) entry which is preliminary data.</text>
</comment>
<dbReference type="GO" id="GO:0015293">
    <property type="term" value="F:symporter activity"/>
    <property type="evidence" value="ECO:0007669"/>
    <property type="project" value="InterPro"/>
</dbReference>
<dbReference type="EMBL" id="VFOX01000001">
    <property type="protein sequence ID" value="TQL85852.1"/>
    <property type="molecule type" value="Genomic_DNA"/>
</dbReference>
<feature type="domain" description="Major facilitator superfamily (MFS) profile" evidence="6">
    <location>
        <begin position="14"/>
        <end position="444"/>
    </location>
</feature>
<evidence type="ECO:0000313" key="7">
    <source>
        <dbReference type="EMBL" id="TQL85852.1"/>
    </source>
</evidence>
<dbReference type="GO" id="GO:0008643">
    <property type="term" value="P:carbohydrate transport"/>
    <property type="evidence" value="ECO:0007669"/>
    <property type="project" value="InterPro"/>
</dbReference>
<feature type="transmembrane region" description="Helical" evidence="5">
    <location>
        <begin position="407"/>
        <end position="433"/>
    </location>
</feature>
<comment type="subcellular location">
    <subcellularLocation>
        <location evidence="1">Cell membrane</location>
        <topology evidence="1">Multi-pass membrane protein</topology>
    </subcellularLocation>
</comment>
<dbReference type="InterPro" id="IPR001927">
    <property type="entry name" value="Na/Gal_symport"/>
</dbReference>
<evidence type="ECO:0000256" key="5">
    <source>
        <dbReference type="SAM" id="Phobius"/>
    </source>
</evidence>
<dbReference type="PANTHER" id="PTHR11328:SF24">
    <property type="entry name" value="MAJOR FACILITATOR SUPERFAMILY (MFS) PROFILE DOMAIN-CONTAINING PROTEIN"/>
    <property type="match status" value="1"/>
</dbReference>
<dbReference type="InterPro" id="IPR036259">
    <property type="entry name" value="MFS_trans_sf"/>
</dbReference>
<dbReference type="Proteomes" id="UP000317209">
    <property type="component" value="Unassembled WGS sequence"/>
</dbReference>
<accession>A0A543BM04</accession>
<feature type="transmembrane region" description="Helical" evidence="5">
    <location>
        <begin position="327"/>
        <end position="348"/>
    </location>
</feature>
<protein>
    <submittedName>
        <fullName evidence="7">GPH family glycoside/pentoside/hexuronide:cation symporter/glucuronide carrier protein</fullName>
    </submittedName>
</protein>
<reference evidence="7 8" key="1">
    <citation type="submission" date="2019-06" db="EMBL/GenBank/DDBJ databases">
        <title>Sequencing the genomes of 1000 actinobacteria strains.</title>
        <authorList>
            <person name="Klenk H.-P."/>
        </authorList>
    </citation>
    <scope>NUCLEOTIDE SEQUENCE [LARGE SCALE GENOMIC DNA]</scope>
    <source>
        <strain evidence="7 8">DSM 20169</strain>
    </source>
</reference>
<dbReference type="NCBIfam" id="TIGR00792">
    <property type="entry name" value="gph"/>
    <property type="match status" value="1"/>
</dbReference>
<feature type="transmembrane region" description="Helical" evidence="5">
    <location>
        <begin position="90"/>
        <end position="112"/>
    </location>
</feature>
<dbReference type="GO" id="GO:0006814">
    <property type="term" value="P:sodium ion transport"/>
    <property type="evidence" value="ECO:0007669"/>
    <property type="project" value="InterPro"/>
</dbReference>
<dbReference type="AlphaFoldDB" id="A0A543BM04"/>
<dbReference type="InterPro" id="IPR020846">
    <property type="entry name" value="MFS_dom"/>
</dbReference>
<proteinExistence type="predicted"/>
<organism evidence="7 8">
    <name type="scientific">Microbacterium saperdae</name>
    <dbReference type="NCBI Taxonomy" id="69368"/>
    <lineage>
        <taxon>Bacteria</taxon>
        <taxon>Bacillati</taxon>
        <taxon>Actinomycetota</taxon>
        <taxon>Actinomycetes</taxon>
        <taxon>Micrococcales</taxon>
        <taxon>Microbacteriaceae</taxon>
        <taxon>Microbacterium</taxon>
    </lineage>
</organism>
<feature type="transmembrane region" description="Helical" evidence="5">
    <location>
        <begin position="163"/>
        <end position="182"/>
    </location>
</feature>
<feature type="transmembrane region" description="Helical" evidence="5">
    <location>
        <begin position="118"/>
        <end position="142"/>
    </location>
</feature>
<evidence type="ECO:0000256" key="3">
    <source>
        <dbReference type="ARBA" id="ARBA00022989"/>
    </source>
</evidence>
<dbReference type="GO" id="GO:0005886">
    <property type="term" value="C:plasma membrane"/>
    <property type="evidence" value="ECO:0007669"/>
    <property type="project" value="UniProtKB-SubCell"/>
</dbReference>
<keyword evidence="2 5" id="KW-0812">Transmembrane</keyword>
<feature type="transmembrane region" description="Helical" evidence="5">
    <location>
        <begin position="50"/>
        <end position="69"/>
    </location>
</feature>
<dbReference type="RefSeq" id="WP_170198088.1">
    <property type="nucleotide sequence ID" value="NZ_VFOX01000001.1"/>
</dbReference>
<feature type="transmembrane region" description="Helical" evidence="5">
    <location>
        <begin position="369"/>
        <end position="395"/>
    </location>
</feature>